<dbReference type="InterPro" id="IPR005113">
    <property type="entry name" value="uDENN_dom"/>
</dbReference>
<dbReference type="OrthoDB" id="75250at2759"/>
<dbReference type="InterPro" id="IPR037516">
    <property type="entry name" value="Tripartite_DENN"/>
</dbReference>
<dbReference type="GO" id="GO:0031410">
    <property type="term" value="C:cytoplasmic vesicle"/>
    <property type="evidence" value="ECO:0007669"/>
    <property type="project" value="TreeGrafter"/>
</dbReference>
<dbReference type="InterPro" id="IPR001194">
    <property type="entry name" value="cDENN_dom"/>
</dbReference>
<proteinExistence type="predicted"/>
<dbReference type="EMBL" id="LUCM01006411">
    <property type="protein sequence ID" value="KAA0191315.1"/>
    <property type="molecule type" value="Genomic_DNA"/>
</dbReference>
<dbReference type="PROSITE" id="PS51498">
    <property type="entry name" value="MABP"/>
    <property type="match status" value="1"/>
</dbReference>
<evidence type="ECO:0000313" key="6">
    <source>
        <dbReference type="Proteomes" id="UP000728185"/>
    </source>
</evidence>
<keyword evidence="1" id="KW-0344">Guanine-nucleotide releasing factor</keyword>
<evidence type="ECO:0000259" key="4">
    <source>
        <dbReference type="PROSITE" id="PS51498"/>
    </source>
</evidence>
<dbReference type="Proteomes" id="UP000728185">
    <property type="component" value="Unassembled WGS sequence"/>
</dbReference>
<dbReference type="InterPro" id="IPR023341">
    <property type="entry name" value="MABP"/>
</dbReference>
<dbReference type="PANTHER" id="PTHR12296">
    <property type="entry name" value="DENN DOMAIN-CONTAINING PROTEIN 4"/>
    <property type="match status" value="1"/>
</dbReference>
<dbReference type="Pfam" id="PF03456">
    <property type="entry name" value="uDENN"/>
    <property type="match status" value="1"/>
</dbReference>
<feature type="domain" description="UDENN" evidence="3">
    <location>
        <begin position="114"/>
        <end position="346"/>
    </location>
</feature>
<dbReference type="Gene3D" id="2.100.10.50">
    <property type="match status" value="1"/>
</dbReference>
<evidence type="ECO:0008006" key="7">
    <source>
        <dbReference type="Google" id="ProtNLM"/>
    </source>
</evidence>
<evidence type="ECO:0000256" key="1">
    <source>
        <dbReference type="ARBA" id="ARBA00022658"/>
    </source>
</evidence>
<feature type="region of interest" description="Disordered" evidence="2">
    <location>
        <begin position="120"/>
        <end position="146"/>
    </location>
</feature>
<dbReference type="GO" id="GO:0005085">
    <property type="term" value="F:guanyl-nucleotide exchange factor activity"/>
    <property type="evidence" value="ECO:0007669"/>
    <property type="project" value="UniProtKB-KW"/>
</dbReference>
<gene>
    <name evidence="5" type="ORF">FBUS_09469</name>
</gene>
<comment type="caution">
    <text evidence="5">The sequence shown here is derived from an EMBL/GenBank/DDBJ whole genome shotgun (WGS) entry which is preliminary data.</text>
</comment>
<sequence length="346" mass="39719">MFTDLPSNRLMKDAEKITKTSGGKSANFRSSLIHPVYLSYRRAPRESGIDRLAVTDMCIIIPAKHETCPPAFNQVADSLNSNPLVNQMYLCFRKSLIKQHIIAYDPEVLSWHRVREPSVDFEPTDSENVKSSDQENTAPANKSMHNTLDPDIRQVANFCLPWGAAIESWSVEQEPPQPNFFTFVLTNEAYHRLYGVAFTFYEPYDLSQLDMDKCYRLGVDPELFMSWKSSQSSFPYEPDVEEEKRIATIQKHFTTARIGDRVVGVTKTMCLLSRWSFPVAFINFLAFLYSRWQPAAKDDPIPFEKYLAYFLCEVPFPTQIMPHVMVELCAAPILLSFPEDHDAVFK</sequence>
<organism evidence="5 6">
    <name type="scientific">Fasciolopsis buskii</name>
    <dbReference type="NCBI Taxonomy" id="27845"/>
    <lineage>
        <taxon>Eukaryota</taxon>
        <taxon>Metazoa</taxon>
        <taxon>Spiralia</taxon>
        <taxon>Lophotrochozoa</taxon>
        <taxon>Platyhelminthes</taxon>
        <taxon>Trematoda</taxon>
        <taxon>Digenea</taxon>
        <taxon>Plagiorchiida</taxon>
        <taxon>Echinostomata</taxon>
        <taxon>Echinostomatoidea</taxon>
        <taxon>Fasciolidae</taxon>
        <taxon>Fasciolopsis</taxon>
    </lineage>
</organism>
<feature type="domain" description="MABP" evidence="4">
    <location>
        <begin position="1"/>
        <end position="96"/>
    </location>
</feature>
<reference evidence="5" key="1">
    <citation type="submission" date="2019-05" db="EMBL/GenBank/DDBJ databases">
        <title>Annotation for the trematode Fasciolopsis buski.</title>
        <authorList>
            <person name="Choi Y.-J."/>
        </authorList>
    </citation>
    <scope>NUCLEOTIDE SEQUENCE</scope>
    <source>
        <strain evidence="5">HT</strain>
        <tissue evidence="5">Whole worm</tissue>
    </source>
</reference>
<feature type="compositionally biased region" description="Polar residues" evidence="2">
    <location>
        <begin position="134"/>
        <end position="146"/>
    </location>
</feature>
<keyword evidence="6" id="KW-1185">Reference proteome</keyword>
<dbReference type="Pfam" id="PF02141">
    <property type="entry name" value="DENN"/>
    <property type="match status" value="1"/>
</dbReference>
<evidence type="ECO:0000259" key="3">
    <source>
        <dbReference type="PROSITE" id="PS50211"/>
    </source>
</evidence>
<dbReference type="AlphaFoldDB" id="A0A8E0VII3"/>
<evidence type="ECO:0000313" key="5">
    <source>
        <dbReference type="EMBL" id="KAA0191315.1"/>
    </source>
</evidence>
<dbReference type="InterPro" id="IPR051696">
    <property type="entry name" value="DENN_Domain_GEFs"/>
</dbReference>
<evidence type="ECO:0000256" key="2">
    <source>
        <dbReference type="SAM" id="MobiDB-lite"/>
    </source>
</evidence>
<dbReference type="Gene3D" id="3.30.450.200">
    <property type="match status" value="1"/>
</dbReference>
<dbReference type="GO" id="GO:0032483">
    <property type="term" value="P:regulation of Rab protein signal transduction"/>
    <property type="evidence" value="ECO:0007669"/>
    <property type="project" value="TreeGrafter"/>
</dbReference>
<name>A0A8E0VII3_9TREM</name>
<protein>
    <recommendedName>
        <fullName evidence="7">UDENN domain-containing protein</fullName>
    </recommendedName>
</protein>
<dbReference type="PROSITE" id="PS50211">
    <property type="entry name" value="DENN"/>
    <property type="match status" value="1"/>
</dbReference>
<dbReference type="PANTHER" id="PTHR12296:SF30">
    <property type="entry name" value="DENN DOMAIN-CONTAINING PROTEIN CRAG"/>
    <property type="match status" value="1"/>
</dbReference>
<dbReference type="SMART" id="SM00800">
    <property type="entry name" value="uDENN"/>
    <property type="match status" value="1"/>
</dbReference>
<accession>A0A8E0VII3</accession>